<evidence type="ECO:0000313" key="4">
    <source>
        <dbReference type="Proteomes" id="UP000322139"/>
    </source>
</evidence>
<name>A0A5D4R4I8_9BACI</name>
<dbReference type="Proteomes" id="UP000323732">
    <property type="component" value="Unassembled WGS sequence"/>
</dbReference>
<organism evidence="2 4">
    <name type="scientific">Bacillus infantis</name>
    <dbReference type="NCBI Taxonomy" id="324767"/>
    <lineage>
        <taxon>Bacteria</taxon>
        <taxon>Bacillati</taxon>
        <taxon>Bacillota</taxon>
        <taxon>Bacilli</taxon>
        <taxon>Bacillales</taxon>
        <taxon>Bacillaceae</taxon>
        <taxon>Bacillus</taxon>
    </lineage>
</organism>
<dbReference type="GeneID" id="97348804"/>
<dbReference type="RefSeq" id="WP_022543627.1">
    <property type="nucleotide sequence ID" value="NZ_CP160000.1"/>
</dbReference>
<comment type="caution">
    <text evidence="2">The sequence shown here is derived from an EMBL/GenBank/DDBJ whole genome shotgun (WGS) entry which is preliminary data.</text>
</comment>
<evidence type="ECO:0000313" key="5">
    <source>
        <dbReference type="Proteomes" id="UP000323732"/>
    </source>
</evidence>
<proteinExistence type="predicted"/>
<sequence length="39" mass="4651">MAETNKHQDNDSIEQEKKKEHNKDIEPQREGSKTEKNQK</sequence>
<evidence type="ECO:0000313" key="3">
    <source>
        <dbReference type="EMBL" id="TYS62867.1"/>
    </source>
</evidence>
<dbReference type="Proteomes" id="UP000322139">
    <property type="component" value="Unassembled WGS sequence"/>
</dbReference>
<protein>
    <submittedName>
        <fullName evidence="2">3-methyladenine DNA glycosylase</fullName>
    </submittedName>
</protein>
<dbReference type="EMBL" id="VTES01000004">
    <property type="protein sequence ID" value="TYS62867.1"/>
    <property type="molecule type" value="Genomic_DNA"/>
</dbReference>
<evidence type="ECO:0000313" key="2">
    <source>
        <dbReference type="EMBL" id="TYS46303.1"/>
    </source>
</evidence>
<accession>A0A5D4R4I8</accession>
<dbReference type="AlphaFoldDB" id="A0A5D4R4I8"/>
<feature type="region of interest" description="Disordered" evidence="1">
    <location>
        <begin position="1"/>
        <end position="39"/>
    </location>
</feature>
<gene>
    <name evidence="3" type="ORF">FZD47_14435</name>
    <name evidence="2" type="ORF">FZD51_17140</name>
</gene>
<dbReference type="EMBL" id="VTER01000008">
    <property type="protein sequence ID" value="TYS46303.1"/>
    <property type="molecule type" value="Genomic_DNA"/>
</dbReference>
<reference evidence="4 5" key="1">
    <citation type="submission" date="2019-08" db="EMBL/GenBank/DDBJ databases">
        <title>Bacillus genomes from the desert of Cuatro Cienegas, Coahuila.</title>
        <authorList>
            <person name="Olmedo-Alvarez G."/>
        </authorList>
    </citation>
    <scope>NUCLEOTIDE SEQUENCE [LARGE SCALE GENOMIC DNA]</scope>
    <source>
        <strain evidence="3 5">CH37_1T</strain>
        <strain evidence="2 4">CH446_14T</strain>
    </source>
</reference>
<evidence type="ECO:0000256" key="1">
    <source>
        <dbReference type="SAM" id="MobiDB-lite"/>
    </source>
</evidence>